<comment type="caution">
    <text evidence="2">The sequence shown here is derived from an EMBL/GenBank/DDBJ whole genome shotgun (WGS) entry which is preliminary data.</text>
</comment>
<name>A0AAP5M975_9CYAN</name>
<feature type="signal peptide" evidence="1">
    <location>
        <begin position="1"/>
        <end position="24"/>
    </location>
</feature>
<evidence type="ECO:0000256" key="1">
    <source>
        <dbReference type="SAM" id="SignalP"/>
    </source>
</evidence>
<sequence length="118" mass="12723">MKGLLVGGLSALVLSSVSISSARAEQAAYNPAVSNTTSAYEARVSPVKLVLLAYKGEFKSSGIPGYQQFQYALINRQVTAQDLVRGAVNSRLLPPQALTDKQLLKDVDSQLFNFAYNL</sequence>
<organism evidence="2 3">
    <name type="scientific">Aetokthonos hydrillicola Thurmond2011</name>
    <dbReference type="NCBI Taxonomy" id="2712845"/>
    <lineage>
        <taxon>Bacteria</taxon>
        <taxon>Bacillati</taxon>
        <taxon>Cyanobacteriota</taxon>
        <taxon>Cyanophyceae</taxon>
        <taxon>Nostocales</taxon>
        <taxon>Hapalosiphonaceae</taxon>
        <taxon>Aetokthonos</taxon>
    </lineage>
</organism>
<reference evidence="3" key="1">
    <citation type="journal article" date="2021" name="Science">
        <title>Hunting the eagle killer: A cyanobacterial neurotoxin causes vacuolar myelinopathy.</title>
        <authorList>
            <person name="Breinlinger S."/>
            <person name="Phillips T.J."/>
            <person name="Haram B.N."/>
            <person name="Mares J."/>
            <person name="Martinez Yerena J.A."/>
            <person name="Hrouzek P."/>
            <person name="Sobotka R."/>
            <person name="Henderson W.M."/>
            <person name="Schmieder P."/>
            <person name="Williams S.M."/>
            <person name="Lauderdale J.D."/>
            <person name="Wilde H.D."/>
            <person name="Gerrin W."/>
            <person name="Kust A."/>
            <person name="Washington J.W."/>
            <person name="Wagner C."/>
            <person name="Geier B."/>
            <person name="Liebeke M."/>
            <person name="Enke H."/>
            <person name="Niedermeyer T.H.J."/>
            <person name="Wilde S.B."/>
        </authorList>
    </citation>
    <scope>NUCLEOTIDE SEQUENCE [LARGE SCALE GENOMIC DNA]</scope>
    <source>
        <strain evidence="3">Thurmond2011</strain>
    </source>
</reference>
<protein>
    <submittedName>
        <fullName evidence="2">Uncharacterized protein</fullName>
    </submittedName>
</protein>
<evidence type="ECO:0000313" key="2">
    <source>
        <dbReference type="EMBL" id="MDR9896960.1"/>
    </source>
</evidence>
<keyword evidence="1" id="KW-0732">Signal</keyword>
<dbReference type="EMBL" id="JAALHA020000010">
    <property type="protein sequence ID" value="MDR9896960.1"/>
    <property type="molecule type" value="Genomic_DNA"/>
</dbReference>
<evidence type="ECO:0000313" key="3">
    <source>
        <dbReference type="Proteomes" id="UP000667802"/>
    </source>
</evidence>
<accession>A0AAP5M975</accession>
<dbReference type="AlphaFoldDB" id="A0AAP5M975"/>
<gene>
    <name evidence="2" type="ORF">G7B40_020655</name>
</gene>
<dbReference type="Proteomes" id="UP000667802">
    <property type="component" value="Unassembled WGS sequence"/>
</dbReference>
<feature type="chain" id="PRO_5043014780" evidence="1">
    <location>
        <begin position="25"/>
        <end position="118"/>
    </location>
</feature>
<proteinExistence type="predicted"/>
<keyword evidence="3" id="KW-1185">Reference proteome</keyword>
<dbReference type="RefSeq" id="WP_208343663.1">
    <property type="nucleotide sequence ID" value="NZ_CAWQFN010000356.1"/>
</dbReference>